<comment type="caution">
    <text evidence="6">The sequence shown here is derived from an EMBL/GenBank/DDBJ whole genome shotgun (WGS) entry which is preliminary data.</text>
</comment>
<feature type="transmembrane region" description="Helical" evidence="5">
    <location>
        <begin position="121"/>
        <end position="146"/>
    </location>
</feature>
<dbReference type="InterPro" id="IPR050997">
    <property type="entry name" value="MAPEG"/>
</dbReference>
<dbReference type="Pfam" id="PF01124">
    <property type="entry name" value="MAPEG"/>
    <property type="match status" value="1"/>
</dbReference>
<dbReference type="SUPFAM" id="SSF161084">
    <property type="entry name" value="MAPEG domain-like"/>
    <property type="match status" value="1"/>
</dbReference>
<proteinExistence type="predicted"/>
<evidence type="ECO:0000256" key="3">
    <source>
        <dbReference type="ARBA" id="ARBA00022989"/>
    </source>
</evidence>
<dbReference type="Gene3D" id="1.20.120.550">
    <property type="entry name" value="Membrane associated eicosanoid/glutathione metabolism-like domain"/>
    <property type="match status" value="1"/>
</dbReference>
<evidence type="ECO:0000313" key="6">
    <source>
        <dbReference type="EMBL" id="KAK2072535.1"/>
    </source>
</evidence>
<dbReference type="GO" id="GO:0016020">
    <property type="term" value="C:membrane"/>
    <property type="evidence" value="ECO:0007669"/>
    <property type="project" value="UniProtKB-SubCell"/>
</dbReference>
<evidence type="ECO:0000256" key="1">
    <source>
        <dbReference type="ARBA" id="ARBA00004141"/>
    </source>
</evidence>
<organism evidence="6 7">
    <name type="scientific">Phyllachora maydis</name>
    <dbReference type="NCBI Taxonomy" id="1825666"/>
    <lineage>
        <taxon>Eukaryota</taxon>
        <taxon>Fungi</taxon>
        <taxon>Dikarya</taxon>
        <taxon>Ascomycota</taxon>
        <taxon>Pezizomycotina</taxon>
        <taxon>Sordariomycetes</taxon>
        <taxon>Sordariomycetidae</taxon>
        <taxon>Phyllachorales</taxon>
        <taxon>Phyllachoraceae</taxon>
        <taxon>Phyllachora</taxon>
    </lineage>
</organism>
<dbReference type="GO" id="GO:0005783">
    <property type="term" value="C:endoplasmic reticulum"/>
    <property type="evidence" value="ECO:0007669"/>
    <property type="project" value="TreeGrafter"/>
</dbReference>
<accession>A0AAD9I8E4</accession>
<dbReference type="InterPro" id="IPR023352">
    <property type="entry name" value="MAPEG-like_dom_sf"/>
</dbReference>
<evidence type="ECO:0000256" key="2">
    <source>
        <dbReference type="ARBA" id="ARBA00022692"/>
    </source>
</evidence>
<evidence type="ECO:0008006" key="8">
    <source>
        <dbReference type="Google" id="ProtNLM"/>
    </source>
</evidence>
<feature type="transmembrane region" description="Helical" evidence="5">
    <location>
        <begin position="79"/>
        <end position="100"/>
    </location>
</feature>
<keyword evidence="3 5" id="KW-1133">Transmembrane helix</keyword>
<evidence type="ECO:0000313" key="7">
    <source>
        <dbReference type="Proteomes" id="UP001217918"/>
    </source>
</evidence>
<protein>
    <recommendedName>
        <fullName evidence="8">Microsomal glutathione S-transferase 3</fullName>
    </recommendedName>
</protein>
<evidence type="ECO:0000256" key="5">
    <source>
        <dbReference type="SAM" id="Phobius"/>
    </source>
</evidence>
<dbReference type="AlphaFoldDB" id="A0AAD9I8E4"/>
<dbReference type="EMBL" id="JAQQPM010000006">
    <property type="protein sequence ID" value="KAK2072535.1"/>
    <property type="molecule type" value="Genomic_DNA"/>
</dbReference>
<keyword evidence="2 5" id="KW-0812">Transmembrane</keyword>
<comment type="subcellular location">
    <subcellularLocation>
        <location evidence="1">Membrane</location>
        <topology evidence="1">Multi-pass membrane protein</topology>
    </subcellularLocation>
</comment>
<dbReference type="Proteomes" id="UP001217918">
    <property type="component" value="Unassembled WGS sequence"/>
</dbReference>
<dbReference type="InterPro" id="IPR001129">
    <property type="entry name" value="Membr-assoc_MAPEG"/>
</dbReference>
<keyword evidence="7" id="KW-1185">Reference proteome</keyword>
<dbReference type="PANTHER" id="PTHR10250">
    <property type="entry name" value="MICROSOMAL GLUTATHIONE S-TRANSFERASE"/>
    <property type="match status" value="1"/>
</dbReference>
<gene>
    <name evidence="6" type="ORF">P8C59_006883</name>
</gene>
<dbReference type="GO" id="GO:0005635">
    <property type="term" value="C:nuclear envelope"/>
    <property type="evidence" value="ECO:0007669"/>
    <property type="project" value="TreeGrafter"/>
</dbReference>
<reference evidence="6" key="1">
    <citation type="journal article" date="2023" name="Mol. Plant Microbe Interact.">
        <title>Elucidating the Obligate Nature and Biological Capacity of an Invasive Fungal Corn Pathogen.</title>
        <authorList>
            <person name="MacCready J.S."/>
            <person name="Roggenkamp E.M."/>
            <person name="Gdanetz K."/>
            <person name="Chilvers M.I."/>
        </authorList>
    </citation>
    <scope>NUCLEOTIDE SEQUENCE</scope>
    <source>
        <strain evidence="6">PM02</strain>
    </source>
</reference>
<evidence type="ECO:0000256" key="4">
    <source>
        <dbReference type="ARBA" id="ARBA00023136"/>
    </source>
</evidence>
<keyword evidence="4 5" id="KW-0472">Membrane</keyword>
<sequence>MAIITLAGDYGYVLLAVSSTYFVNFYHSLLTATARKGAGVQYPNAYASDELAAKDPKAFKFNCAQRAHGQFLEQLTPTVAVLLISGLRFPLASAGMGLGWTLSRILYARGYINNGPKGRELGAITSYLMSIGLALTSVYTGAMLVLEK</sequence>
<dbReference type="PANTHER" id="PTHR10250:SF26">
    <property type="entry name" value="GLUTATHIONE S-TRANSFERASE 3, MITOCHONDRIAL"/>
    <property type="match status" value="1"/>
</dbReference>
<dbReference type="GO" id="GO:0004364">
    <property type="term" value="F:glutathione transferase activity"/>
    <property type="evidence" value="ECO:0007669"/>
    <property type="project" value="TreeGrafter"/>
</dbReference>
<dbReference type="GO" id="GO:0004602">
    <property type="term" value="F:glutathione peroxidase activity"/>
    <property type="evidence" value="ECO:0007669"/>
    <property type="project" value="TreeGrafter"/>
</dbReference>
<name>A0AAD9I8E4_9PEZI</name>